<dbReference type="InterPro" id="IPR009078">
    <property type="entry name" value="Ferritin-like_SF"/>
</dbReference>
<dbReference type="RefSeq" id="WP_147666626.1">
    <property type="nucleotide sequence ID" value="NZ_CP120678.1"/>
</dbReference>
<evidence type="ECO:0008006" key="3">
    <source>
        <dbReference type="Google" id="ProtNLM"/>
    </source>
</evidence>
<gene>
    <name evidence="1" type="ORF">P3F81_02510</name>
</gene>
<proteinExistence type="predicted"/>
<dbReference type="Gene3D" id="1.20.1260.10">
    <property type="match status" value="1"/>
</dbReference>
<dbReference type="Proteomes" id="UP001243623">
    <property type="component" value="Chromosome"/>
</dbReference>
<accession>A0A9Y2ESR0</accession>
<keyword evidence="2" id="KW-1185">Reference proteome</keyword>
<dbReference type="AlphaFoldDB" id="A0A9Y2ESR0"/>
<evidence type="ECO:0000313" key="1">
    <source>
        <dbReference type="EMBL" id="WIW71223.1"/>
    </source>
</evidence>
<evidence type="ECO:0000313" key="2">
    <source>
        <dbReference type="Proteomes" id="UP001243623"/>
    </source>
</evidence>
<dbReference type="KEGG" id="sgbi:P3F81_02510"/>
<name>A0A9Y2ESR0_9FIRM</name>
<dbReference type="EMBL" id="CP120678">
    <property type="protein sequence ID" value="WIW71223.1"/>
    <property type="molecule type" value="Genomic_DNA"/>
</dbReference>
<dbReference type="InterPro" id="IPR012347">
    <property type="entry name" value="Ferritin-like"/>
</dbReference>
<sequence length="176" mass="20064">MDDRNPMPPKFFSSTPDQNCMCPTDPDLLLLRRMAISERKGIYFYLCAAEKTSGSLCKLFTEIAEDEMVHFRNIMTLLARYDPVQCCAFNDVCITLPCIDSFRKSKSCSNLEAIDLLTRAIVDELCDANNYQESYCAAQHKDVKILFCNNGNDEKVHAAKLWKCLMAYTNENTCKP</sequence>
<reference evidence="1" key="1">
    <citation type="submission" date="2023-03" db="EMBL/GenBank/DDBJ databases">
        <title>Selenobaculum gbiensis gen. nov. sp. nov., a new bacterium isolated from the gut microbiota of IBD patient.</title>
        <authorList>
            <person name="Yeo S."/>
            <person name="Park H."/>
            <person name="Huh C.S."/>
        </authorList>
    </citation>
    <scope>NUCLEOTIDE SEQUENCE</scope>
    <source>
        <strain evidence="1">ICN-92133</strain>
    </source>
</reference>
<organism evidence="1 2">
    <name type="scientific">Selenobaculum gibii</name>
    <dbReference type="NCBI Taxonomy" id="3054208"/>
    <lineage>
        <taxon>Bacteria</taxon>
        <taxon>Bacillati</taxon>
        <taxon>Bacillota</taxon>
        <taxon>Negativicutes</taxon>
        <taxon>Selenomonadales</taxon>
        <taxon>Selenomonadaceae</taxon>
        <taxon>Selenobaculum</taxon>
    </lineage>
</organism>
<dbReference type="SUPFAM" id="SSF47240">
    <property type="entry name" value="Ferritin-like"/>
    <property type="match status" value="1"/>
</dbReference>
<protein>
    <recommendedName>
        <fullName evidence="3">Rubrerythrin family protein</fullName>
    </recommendedName>
</protein>